<evidence type="ECO:0000256" key="2">
    <source>
        <dbReference type="ARBA" id="ARBA00022737"/>
    </source>
</evidence>
<dbReference type="PANTHER" id="PTHR44337">
    <property type="entry name" value="CARCINOEMBRYONIC ANTIGEN-RELATED CELL ADHESION MOLECULE 8"/>
    <property type="match status" value="1"/>
</dbReference>
<dbReference type="InterPro" id="IPR003599">
    <property type="entry name" value="Ig_sub"/>
</dbReference>
<dbReference type="PANTHER" id="PTHR44337:SF20">
    <property type="entry name" value="CARCINOEMBRYONIC ANTIGEN-RELATED CELL ADHESION MOLECULE 5-RELATED"/>
    <property type="match status" value="1"/>
</dbReference>
<accession>A0A8C5SFK1</accession>
<feature type="domain" description="Fibronectin type-III" evidence="10">
    <location>
        <begin position="495"/>
        <end position="593"/>
    </location>
</feature>
<dbReference type="InterPro" id="IPR036116">
    <property type="entry name" value="FN3_sf"/>
</dbReference>
<dbReference type="Proteomes" id="UP000694406">
    <property type="component" value="Unplaced"/>
</dbReference>
<dbReference type="SUPFAM" id="SSF49265">
    <property type="entry name" value="Fibronectin type III"/>
    <property type="match status" value="1"/>
</dbReference>
<dbReference type="SUPFAM" id="SSF48726">
    <property type="entry name" value="Immunoglobulin"/>
    <property type="match status" value="4"/>
</dbReference>
<evidence type="ECO:0000259" key="10">
    <source>
        <dbReference type="PROSITE" id="PS50853"/>
    </source>
</evidence>
<dbReference type="Pfam" id="PF13927">
    <property type="entry name" value="Ig_3"/>
    <property type="match status" value="1"/>
</dbReference>
<evidence type="ECO:0000256" key="3">
    <source>
        <dbReference type="ARBA" id="ARBA00023157"/>
    </source>
</evidence>
<feature type="domain" description="Ig-like" evidence="9">
    <location>
        <begin position="165"/>
        <end position="218"/>
    </location>
</feature>
<evidence type="ECO:0000256" key="6">
    <source>
        <dbReference type="SAM" id="MobiDB-lite"/>
    </source>
</evidence>
<dbReference type="AlphaFoldDB" id="A0A8C5SFK1"/>
<organism evidence="11 12">
    <name type="scientific">Laticauda laticaudata</name>
    <name type="common">Blue-ringed sea krait</name>
    <name type="synonym">Blue-lipped sea krait</name>
    <dbReference type="NCBI Taxonomy" id="8630"/>
    <lineage>
        <taxon>Eukaryota</taxon>
        <taxon>Metazoa</taxon>
        <taxon>Chordata</taxon>
        <taxon>Craniata</taxon>
        <taxon>Vertebrata</taxon>
        <taxon>Euteleostomi</taxon>
        <taxon>Lepidosauria</taxon>
        <taxon>Squamata</taxon>
        <taxon>Bifurcata</taxon>
        <taxon>Unidentata</taxon>
        <taxon>Episquamata</taxon>
        <taxon>Toxicofera</taxon>
        <taxon>Serpentes</taxon>
        <taxon>Colubroidea</taxon>
        <taxon>Elapidae</taxon>
        <taxon>Laticaudinae</taxon>
        <taxon>Laticauda</taxon>
    </lineage>
</organism>
<dbReference type="InterPro" id="IPR013098">
    <property type="entry name" value="Ig_I-set"/>
</dbReference>
<evidence type="ECO:0000259" key="9">
    <source>
        <dbReference type="PROSITE" id="PS50835"/>
    </source>
</evidence>
<evidence type="ECO:0000256" key="5">
    <source>
        <dbReference type="ARBA" id="ARBA00023319"/>
    </source>
</evidence>
<name>A0A8C5SFK1_LATLA</name>
<dbReference type="InterPro" id="IPR007110">
    <property type="entry name" value="Ig-like_dom"/>
</dbReference>
<feature type="chain" id="PRO_5034326717" description="V-set and immunoglobulin domain-containing protein 10-like" evidence="8">
    <location>
        <begin position="31"/>
        <end position="718"/>
    </location>
</feature>
<dbReference type="Pfam" id="PF07686">
    <property type="entry name" value="V-set"/>
    <property type="match status" value="1"/>
</dbReference>
<dbReference type="PROSITE" id="PS50835">
    <property type="entry name" value="IG_LIKE"/>
    <property type="match status" value="3"/>
</dbReference>
<feature type="domain" description="Ig-like" evidence="9">
    <location>
        <begin position="226"/>
        <end position="314"/>
    </location>
</feature>
<evidence type="ECO:0000256" key="4">
    <source>
        <dbReference type="ARBA" id="ARBA00023180"/>
    </source>
</evidence>
<reference evidence="11" key="1">
    <citation type="submission" date="2025-08" db="UniProtKB">
        <authorList>
            <consortium name="Ensembl"/>
        </authorList>
    </citation>
    <scope>IDENTIFICATION</scope>
</reference>
<dbReference type="InterPro" id="IPR013783">
    <property type="entry name" value="Ig-like_fold"/>
</dbReference>
<evidence type="ECO:0008006" key="13">
    <source>
        <dbReference type="Google" id="ProtNLM"/>
    </source>
</evidence>
<feature type="transmembrane region" description="Helical" evidence="7">
    <location>
        <begin position="593"/>
        <end position="626"/>
    </location>
</feature>
<dbReference type="PROSITE" id="PS50853">
    <property type="entry name" value="FN3"/>
    <property type="match status" value="1"/>
</dbReference>
<dbReference type="InterPro" id="IPR003961">
    <property type="entry name" value="FN3_dom"/>
</dbReference>
<dbReference type="InterPro" id="IPR013106">
    <property type="entry name" value="Ig_V-set"/>
</dbReference>
<proteinExistence type="predicted"/>
<dbReference type="InterPro" id="IPR036179">
    <property type="entry name" value="Ig-like_dom_sf"/>
</dbReference>
<keyword evidence="2" id="KW-0677">Repeat</keyword>
<dbReference type="InterPro" id="IPR052598">
    <property type="entry name" value="IgSF_CEA-related"/>
</dbReference>
<evidence type="ECO:0000256" key="8">
    <source>
        <dbReference type="SAM" id="SignalP"/>
    </source>
</evidence>
<keyword evidence="4" id="KW-0325">Glycoprotein</keyword>
<evidence type="ECO:0000256" key="7">
    <source>
        <dbReference type="SAM" id="Phobius"/>
    </source>
</evidence>
<dbReference type="GeneTree" id="ENSGT00940000167735"/>
<keyword evidence="7" id="KW-0812">Transmembrane</keyword>
<protein>
    <recommendedName>
        <fullName evidence="13">V-set and immunoglobulin domain-containing protein 10-like</fullName>
    </recommendedName>
</protein>
<dbReference type="Gene3D" id="2.60.40.10">
    <property type="entry name" value="Immunoglobulins"/>
    <property type="match status" value="5"/>
</dbReference>
<keyword evidence="5" id="KW-0393">Immunoglobulin domain</keyword>
<keyword evidence="7" id="KW-1133">Transmembrane helix</keyword>
<feature type="region of interest" description="Disordered" evidence="6">
    <location>
        <begin position="633"/>
        <end position="664"/>
    </location>
</feature>
<dbReference type="Pfam" id="PF07679">
    <property type="entry name" value="I-set"/>
    <property type="match status" value="1"/>
</dbReference>
<keyword evidence="1 8" id="KW-0732">Signal</keyword>
<dbReference type="Ensembl" id="ENSLLTT00000017464.1">
    <property type="protein sequence ID" value="ENSLLTP00000016831.1"/>
    <property type="gene ID" value="ENSLLTG00000012803.1"/>
</dbReference>
<keyword evidence="12" id="KW-1185">Reference proteome</keyword>
<dbReference type="CDD" id="cd00063">
    <property type="entry name" value="FN3"/>
    <property type="match status" value="1"/>
</dbReference>
<reference evidence="11" key="2">
    <citation type="submission" date="2025-09" db="UniProtKB">
        <authorList>
            <consortium name="Ensembl"/>
        </authorList>
    </citation>
    <scope>IDENTIFICATION</scope>
</reference>
<dbReference type="SMART" id="SM00409">
    <property type="entry name" value="IG"/>
    <property type="match status" value="4"/>
</dbReference>
<keyword evidence="7" id="KW-0472">Membrane</keyword>
<feature type="domain" description="Ig-like" evidence="9">
    <location>
        <begin position="405"/>
        <end position="492"/>
    </location>
</feature>
<evidence type="ECO:0000313" key="11">
    <source>
        <dbReference type="Ensembl" id="ENSLLTP00000016831.1"/>
    </source>
</evidence>
<sequence length="718" mass="77860">MACWHLGVRFPSSLTICLLSLLAPLFPVLSSFPLDVLVGNSVSLPIPFSLPSAQVQITIIWRRNATILATGNLCPNFTVKVDPSFQSRFSVDPMHGNLNISDLRTVDSGIYSVEIFPLGSIVQKGNITVKVYEEVGNISVVPPSAVVIEGNGLVAFNCTPVHGFVSWTKDGHRLGDNPRYLRSSGYLQIRDPLRTDAGVYSCTISNPFGNATGTANLTVYYGPETPTITVSSSQEDSSEGSFVLVNSTVNLTCLAPSNPPAKIYWNVADNMDRDVPSSPVLQLHRVQLNQGGVYSCLAINQKTELRFRNSRRINVVQAPWGSPRCSVTSVQNDSALLFVCSWTGGWPAPNLTFQGLPGDKEEIGASKLQSLLVPPFPAGISGSKITCLGHHVTGQANCILIPEAPSGVTLSFQASSDPKGGVTMQLRCQGIFNPVKIEWFRDKHSLIPAGSHYGLSPDKMHLTIWNFTAPQDLGDYSIVCSNPLGTQQSNLTIIGPSISEWTLTNGPQPGTASLTWTVPNRSAVTSFMIQMRGPKEHRSAEEWSTVEVLGATNRSTTVVGLQSQMAYAFQMVPYLGSQAGNATQIQTLHPNSYLTGGAIAGIVIGSILGMLLIIALLFLVVWLVCLWRAKKKAPPTPPENQHHYLSRQFPNGKKVESSDSWDNPRWSSGDSDIYAITYEEHLHRYLSPATLPIGIREGTSSSPVVRPGIRTVRNATQV</sequence>
<evidence type="ECO:0000256" key="1">
    <source>
        <dbReference type="ARBA" id="ARBA00022729"/>
    </source>
</evidence>
<evidence type="ECO:0000313" key="12">
    <source>
        <dbReference type="Proteomes" id="UP000694406"/>
    </source>
</evidence>
<dbReference type="InterPro" id="IPR003598">
    <property type="entry name" value="Ig_sub2"/>
</dbReference>
<keyword evidence="3" id="KW-1015">Disulfide bond</keyword>
<feature type="signal peptide" evidence="8">
    <location>
        <begin position="1"/>
        <end position="30"/>
    </location>
</feature>
<dbReference type="SMART" id="SM00408">
    <property type="entry name" value="IGc2"/>
    <property type="match status" value="2"/>
</dbReference>